<feature type="non-terminal residue" evidence="2">
    <location>
        <position position="1"/>
    </location>
</feature>
<feature type="region of interest" description="Disordered" evidence="1">
    <location>
        <begin position="84"/>
        <end position="116"/>
    </location>
</feature>
<dbReference type="Proteomes" id="UP000269945">
    <property type="component" value="Unassembled WGS sequence"/>
</dbReference>
<dbReference type="AlphaFoldDB" id="A0A9X9LRB5"/>
<name>A0A9X9LRB5_GULGU</name>
<evidence type="ECO:0000313" key="2">
    <source>
        <dbReference type="EMBL" id="VCW83794.1"/>
    </source>
</evidence>
<protein>
    <submittedName>
        <fullName evidence="2">Uncharacterized protein</fullName>
    </submittedName>
</protein>
<dbReference type="EMBL" id="CYRY02012884">
    <property type="protein sequence ID" value="VCW83794.1"/>
    <property type="molecule type" value="Genomic_DNA"/>
</dbReference>
<feature type="region of interest" description="Disordered" evidence="1">
    <location>
        <begin position="1"/>
        <end position="59"/>
    </location>
</feature>
<organism evidence="2 3">
    <name type="scientific">Gulo gulo</name>
    <name type="common">Wolverine</name>
    <name type="synonym">Gluton</name>
    <dbReference type="NCBI Taxonomy" id="48420"/>
    <lineage>
        <taxon>Eukaryota</taxon>
        <taxon>Metazoa</taxon>
        <taxon>Chordata</taxon>
        <taxon>Craniata</taxon>
        <taxon>Vertebrata</taxon>
        <taxon>Euteleostomi</taxon>
        <taxon>Mammalia</taxon>
        <taxon>Eutheria</taxon>
        <taxon>Laurasiatheria</taxon>
        <taxon>Carnivora</taxon>
        <taxon>Caniformia</taxon>
        <taxon>Musteloidea</taxon>
        <taxon>Mustelidae</taxon>
        <taxon>Guloninae</taxon>
        <taxon>Gulo</taxon>
    </lineage>
</organism>
<accession>A0A9X9LRB5</accession>
<reference evidence="2 3" key="1">
    <citation type="submission" date="2018-10" db="EMBL/GenBank/DDBJ databases">
        <authorList>
            <person name="Ekblom R."/>
            <person name="Jareborg N."/>
        </authorList>
    </citation>
    <scope>NUCLEOTIDE SEQUENCE [LARGE SCALE GENOMIC DNA]</scope>
    <source>
        <tissue evidence="2">Muscle</tissue>
    </source>
</reference>
<keyword evidence="3" id="KW-1185">Reference proteome</keyword>
<feature type="compositionally biased region" description="Low complexity" evidence="1">
    <location>
        <begin position="7"/>
        <end position="26"/>
    </location>
</feature>
<comment type="caution">
    <text evidence="2">The sequence shown here is derived from an EMBL/GenBank/DDBJ whole genome shotgun (WGS) entry which is preliminary data.</text>
</comment>
<sequence length="116" mass="12909">EGPGVQPRAPRAHAPLAHPRPGLWPRLPRRRLPRCRCRTPPPSCPGCPSSVRKRAAAAERPKPLLPGPFLFLLLRGPSFGPTFFPQPEVNARPHPPFKIQPARKGWGWEGGGRDWQ</sequence>
<feature type="compositionally biased region" description="Basic residues" evidence="1">
    <location>
        <begin position="27"/>
        <end position="37"/>
    </location>
</feature>
<evidence type="ECO:0000256" key="1">
    <source>
        <dbReference type="SAM" id="MobiDB-lite"/>
    </source>
</evidence>
<evidence type="ECO:0000313" key="3">
    <source>
        <dbReference type="Proteomes" id="UP000269945"/>
    </source>
</evidence>
<proteinExistence type="predicted"/>
<gene>
    <name evidence="2" type="ORF">BN2614_LOCUS3</name>
</gene>